<dbReference type="STRING" id="406818.XBJ1_3981"/>
<name>D3V620_XENBS</name>
<proteinExistence type="predicted"/>
<protein>
    <recommendedName>
        <fullName evidence="3">ANR family transcriptional regulator</fullName>
    </recommendedName>
</protein>
<dbReference type="KEGG" id="xbo:XBJ1_3981"/>
<dbReference type="HOGENOM" id="CLU_187004_0_0_6"/>
<evidence type="ECO:0008006" key="3">
    <source>
        <dbReference type="Google" id="ProtNLM"/>
    </source>
</evidence>
<reference evidence="1 2" key="1">
    <citation type="journal article" date="2011" name="PLoS ONE">
        <title>The entomopathogenic bacterial endosymbionts xenorhabdus and photorhabdus: convergent lifestyles from divergent genomes.</title>
        <authorList>
            <person name="Chaston J.M."/>
            <person name="Suen G."/>
            <person name="Tucker S.L."/>
            <person name="Andersen A.W."/>
            <person name="Bhasin A."/>
            <person name="Bode E."/>
            <person name="Bode H.B."/>
            <person name="Brachmann A.O."/>
            <person name="Cowles C.E."/>
            <person name="Cowles K.N."/>
            <person name="Darby C."/>
            <person name="de Leon L."/>
            <person name="Drace K."/>
            <person name="Du Z."/>
            <person name="Givaudan A."/>
            <person name="Herbert Tran E.E."/>
            <person name="Jewell K.A."/>
            <person name="Knack J.J."/>
            <person name="Krasomil-Osterfeld K.C."/>
            <person name="Kukor R."/>
            <person name="Lanois A."/>
            <person name="Latreille P."/>
            <person name="Leimgruber N.K."/>
            <person name="Lipke C.M."/>
            <person name="Liu R."/>
            <person name="Lu X."/>
            <person name="Martens E.C."/>
            <person name="Marri P.R."/>
            <person name="Medigue C."/>
            <person name="Menard M.L."/>
            <person name="Miller N.M."/>
            <person name="Morales-Soto N."/>
            <person name="Norton S."/>
            <person name="Ogier J.C."/>
            <person name="Orchard S.S."/>
            <person name="Park D."/>
            <person name="Park Y."/>
            <person name="Qurollo B.A."/>
            <person name="Sugar D.R."/>
            <person name="Richards G.R."/>
            <person name="Rouy Z."/>
            <person name="Slominski B."/>
            <person name="Slominski K."/>
            <person name="Snyder H."/>
            <person name="Tjaden B.C."/>
            <person name="van der Hoeven R."/>
            <person name="Welch R.D."/>
            <person name="Wheeler C."/>
            <person name="Xiang B."/>
            <person name="Barbazuk B."/>
            <person name="Gaudriault S."/>
            <person name="Goodner B."/>
            <person name="Slater S.C."/>
            <person name="Forst S."/>
            <person name="Goldman B.S."/>
            <person name="Goodrich-Blair H."/>
        </authorList>
    </citation>
    <scope>NUCLEOTIDE SEQUENCE [LARGE SCALE GENOMIC DNA]</scope>
    <source>
        <strain evidence="1 2">SS-2004</strain>
    </source>
</reference>
<dbReference type="RefSeq" id="WP_012990270.1">
    <property type="nucleotide sequence ID" value="NC_013892.1"/>
</dbReference>
<dbReference type="Proteomes" id="UP000002045">
    <property type="component" value="Chromosome"/>
</dbReference>
<dbReference type="AlphaFoldDB" id="D3V620"/>
<dbReference type="EMBL" id="FN667741">
    <property type="protein sequence ID" value="CBJ83099.1"/>
    <property type="molecule type" value="Genomic_DNA"/>
</dbReference>
<evidence type="ECO:0000313" key="1">
    <source>
        <dbReference type="EMBL" id="CBJ83099.1"/>
    </source>
</evidence>
<organism evidence="1 2">
    <name type="scientific">Xenorhabdus bovienii (strain SS-2004)</name>
    <name type="common">Xenorhabdus nematophila subsp. bovienii</name>
    <dbReference type="NCBI Taxonomy" id="406818"/>
    <lineage>
        <taxon>Bacteria</taxon>
        <taxon>Pseudomonadati</taxon>
        <taxon>Pseudomonadota</taxon>
        <taxon>Gammaproteobacteria</taxon>
        <taxon>Enterobacterales</taxon>
        <taxon>Morganellaceae</taxon>
        <taxon>Xenorhabdus</taxon>
    </lineage>
</organism>
<gene>
    <name evidence="1" type="ordered locus">XBJ1_3981</name>
</gene>
<accession>D3V620</accession>
<evidence type="ECO:0000313" key="2">
    <source>
        <dbReference type="Proteomes" id="UP000002045"/>
    </source>
</evidence>
<dbReference type="PATRIC" id="fig|406818.4.peg.3598"/>
<sequence>MKNETYLDFAETAIQKEKEEKYDLAATYWKRAKYLAADLKHRLWAQYNQENNEERHLLHHSHITVLSRYMNKQAANND</sequence>